<reference evidence="3" key="1">
    <citation type="submission" date="2016-10" db="EMBL/GenBank/DDBJ databases">
        <authorList>
            <person name="Varghese N."/>
            <person name="Submissions S."/>
        </authorList>
    </citation>
    <scope>NUCLEOTIDE SEQUENCE [LARGE SCALE GENOMIC DNA]</scope>
    <source>
        <strain evidence="3">DSM 44437</strain>
    </source>
</reference>
<protein>
    <submittedName>
        <fullName evidence="2">Uncharacterized protein</fullName>
    </submittedName>
</protein>
<gene>
    <name evidence="2" type="ORF">SAMN04488000_11583</name>
</gene>
<feature type="signal peptide" evidence="1">
    <location>
        <begin position="1"/>
        <end position="29"/>
    </location>
</feature>
<accession>A0A1H9U7K5</accession>
<dbReference type="AlphaFoldDB" id="A0A1H9U7K5"/>
<dbReference type="RefSeq" id="WP_177230006.1">
    <property type="nucleotide sequence ID" value="NZ_FOFV01000015.1"/>
</dbReference>
<evidence type="ECO:0000256" key="1">
    <source>
        <dbReference type="SAM" id="SignalP"/>
    </source>
</evidence>
<dbReference type="Proteomes" id="UP000199503">
    <property type="component" value="Unassembled WGS sequence"/>
</dbReference>
<keyword evidence="3" id="KW-1185">Reference proteome</keyword>
<name>A0A1H9U7K5_9PSEU</name>
<keyword evidence="1" id="KW-0732">Signal</keyword>
<evidence type="ECO:0000313" key="3">
    <source>
        <dbReference type="Proteomes" id="UP000199503"/>
    </source>
</evidence>
<dbReference type="STRING" id="65499.SAMN04488000_11583"/>
<proteinExistence type="predicted"/>
<dbReference type="EMBL" id="FOFV01000015">
    <property type="protein sequence ID" value="SES05560.1"/>
    <property type="molecule type" value="Genomic_DNA"/>
</dbReference>
<organism evidence="2 3">
    <name type="scientific">Lentzea albida</name>
    <dbReference type="NCBI Taxonomy" id="65499"/>
    <lineage>
        <taxon>Bacteria</taxon>
        <taxon>Bacillati</taxon>
        <taxon>Actinomycetota</taxon>
        <taxon>Actinomycetes</taxon>
        <taxon>Pseudonocardiales</taxon>
        <taxon>Pseudonocardiaceae</taxon>
        <taxon>Lentzea</taxon>
    </lineage>
</organism>
<feature type="chain" id="PRO_5011492022" evidence="1">
    <location>
        <begin position="30"/>
        <end position="46"/>
    </location>
</feature>
<sequence>MKLNTIARTAAAVLLSLGALLATSGGASAAESVQPPVFTPPYCAQP</sequence>
<evidence type="ECO:0000313" key="2">
    <source>
        <dbReference type="EMBL" id="SES05560.1"/>
    </source>
</evidence>